<dbReference type="InterPro" id="IPR004175">
    <property type="entry name" value="RNA_CPDase"/>
</dbReference>
<dbReference type="PANTHER" id="PTHR35561">
    <property type="entry name" value="RNA 2',3'-CYCLIC PHOSPHODIESTERASE"/>
    <property type="match status" value="1"/>
</dbReference>
<accession>X0YU16</accession>
<dbReference type="Pfam" id="PF10469">
    <property type="entry name" value="AKAP7_NLS"/>
    <property type="match status" value="1"/>
</dbReference>
<evidence type="ECO:0000259" key="2">
    <source>
        <dbReference type="Pfam" id="PF10469"/>
    </source>
</evidence>
<dbReference type="InterPro" id="IPR019510">
    <property type="entry name" value="AKAP7-like_phosphoesterase"/>
</dbReference>
<dbReference type="EMBL" id="BART01000991">
    <property type="protein sequence ID" value="GAG60079.1"/>
    <property type="molecule type" value="Genomic_DNA"/>
</dbReference>
<sequence>MDKIRAFLAAPISEDVRSYLEKIISEMKGETHDWKWVNPKNLHITLKFLGYCDNKQILDIQRTISKCIKNIQPFSYVLSGLGAFPNERSARVLWAGIKDEEKNFNKIYKLLERNLAKRGFEKERRDYSPHITIARSKKRQNINNLFLELNLEKFGNLPVQLNDRITLYKSVLSPQGPSYYKLKEFIFQNK</sequence>
<dbReference type="NCBIfam" id="TIGR02258">
    <property type="entry name" value="2_5_ligase"/>
    <property type="match status" value="1"/>
</dbReference>
<dbReference type="GO" id="GO:0008664">
    <property type="term" value="F:RNA 2',3'-cyclic 3'-phosphodiesterase activity"/>
    <property type="evidence" value="ECO:0007669"/>
    <property type="project" value="InterPro"/>
</dbReference>
<proteinExistence type="inferred from homology"/>
<feature type="domain" description="A-kinase anchor protein 7-like phosphoesterase" evidence="2">
    <location>
        <begin position="15"/>
        <end position="144"/>
    </location>
</feature>
<dbReference type="GO" id="GO:0004113">
    <property type="term" value="F:2',3'-cyclic-nucleotide 3'-phosphodiesterase activity"/>
    <property type="evidence" value="ECO:0007669"/>
    <property type="project" value="InterPro"/>
</dbReference>
<dbReference type="PANTHER" id="PTHR35561:SF1">
    <property type="entry name" value="RNA 2',3'-CYCLIC PHOSPHODIESTERASE"/>
    <property type="match status" value="1"/>
</dbReference>
<comment type="caution">
    <text evidence="3">The sequence shown here is derived from an EMBL/GenBank/DDBJ whole genome shotgun (WGS) entry which is preliminary data.</text>
</comment>
<name>X0YU16_9ZZZZ</name>
<keyword evidence="1" id="KW-0378">Hydrolase</keyword>
<evidence type="ECO:0000256" key="1">
    <source>
        <dbReference type="ARBA" id="ARBA00022801"/>
    </source>
</evidence>
<evidence type="ECO:0000313" key="3">
    <source>
        <dbReference type="EMBL" id="GAG60079.1"/>
    </source>
</evidence>
<protein>
    <recommendedName>
        <fullName evidence="2">A-kinase anchor protein 7-like phosphoesterase domain-containing protein</fullName>
    </recommendedName>
</protein>
<gene>
    <name evidence="3" type="ORF">S01H4_03886</name>
</gene>
<dbReference type="AlphaFoldDB" id="X0YU16"/>
<organism evidence="3">
    <name type="scientific">marine sediment metagenome</name>
    <dbReference type="NCBI Taxonomy" id="412755"/>
    <lineage>
        <taxon>unclassified sequences</taxon>
        <taxon>metagenomes</taxon>
        <taxon>ecological metagenomes</taxon>
    </lineage>
</organism>
<dbReference type="InterPro" id="IPR009097">
    <property type="entry name" value="Cyclic_Pdiesterase"/>
</dbReference>
<reference evidence="3" key="1">
    <citation type="journal article" date="2014" name="Front. Microbiol.">
        <title>High frequency of phylogenetically diverse reductive dehalogenase-homologous genes in deep subseafloor sedimentary metagenomes.</title>
        <authorList>
            <person name="Kawai M."/>
            <person name="Futagami T."/>
            <person name="Toyoda A."/>
            <person name="Takaki Y."/>
            <person name="Nishi S."/>
            <person name="Hori S."/>
            <person name="Arai W."/>
            <person name="Tsubouchi T."/>
            <person name="Morono Y."/>
            <person name="Uchiyama I."/>
            <person name="Ito T."/>
            <person name="Fujiyama A."/>
            <person name="Inagaki F."/>
            <person name="Takami H."/>
        </authorList>
    </citation>
    <scope>NUCLEOTIDE SEQUENCE</scope>
    <source>
        <strain evidence="3">Expedition CK06-06</strain>
    </source>
</reference>
<dbReference type="SUPFAM" id="SSF55144">
    <property type="entry name" value="LigT-like"/>
    <property type="match status" value="1"/>
</dbReference>
<dbReference type="HAMAP" id="MF_01940">
    <property type="entry name" value="RNA_CPDase"/>
    <property type="match status" value="1"/>
</dbReference>
<dbReference type="Gene3D" id="3.90.1140.10">
    <property type="entry name" value="Cyclic phosphodiesterase"/>
    <property type="match status" value="1"/>
</dbReference>